<accession>A0AAD5XZD1</accession>
<dbReference type="Proteomes" id="UP001211065">
    <property type="component" value="Unassembled WGS sequence"/>
</dbReference>
<evidence type="ECO:0008006" key="3">
    <source>
        <dbReference type="Google" id="ProtNLM"/>
    </source>
</evidence>
<evidence type="ECO:0000313" key="1">
    <source>
        <dbReference type="EMBL" id="KAJ3222474.1"/>
    </source>
</evidence>
<keyword evidence="2" id="KW-1185">Reference proteome</keyword>
<evidence type="ECO:0000313" key="2">
    <source>
        <dbReference type="Proteomes" id="UP001211065"/>
    </source>
</evidence>
<dbReference type="SUPFAM" id="SSF47954">
    <property type="entry name" value="Cyclin-like"/>
    <property type="match status" value="1"/>
</dbReference>
<reference evidence="1" key="1">
    <citation type="submission" date="2020-05" db="EMBL/GenBank/DDBJ databases">
        <title>Phylogenomic resolution of chytrid fungi.</title>
        <authorList>
            <person name="Stajich J.E."/>
            <person name="Amses K."/>
            <person name="Simmons R."/>
            <person name="Seto K."/>
            <person name="Myers J."/>
            <person name="Bonds A."/>
            <person name="Quandt C.A."/>
            <person name="Barry K."/>
            <person name="Liu P."/>
            <person name="Grigoriev I."/>
            <person name="Longcore J.E."/>
            <person name="James T.Y."/>
        </authorList>
    </citation>
    <scope>NUCLEOTIDE SEQUENCE</scope>
    <source>
        <strain evidence="1">JEL0476</strain>
    </source>
</reference>
<organism evidence="1 2">
    <name type="scientific">Clydaea vesicula</name>
    <dbReference type="NCBI Taxonomy" id="447962"/>
    <lineage>
        <taxon>Eukaryota</taxon>
        <taxon>Fungi</taxon>
        <taxon>Fungi incertae sedis</taxon>
        <taxon>Chytridiomycota</taxon>
        <taxon>Chytridiomycota incertae sedis</taxon>
        <taxon>Chytridiomycetes</taxon>
        <taxon>Lobulomycetales</taxon>
        <taxon>Lobulomycetaceae</taxon>
        <taxon>Clydaea</taxon>
    </lineage>
</organism>
<dbReference type="AlphaFoldDB" id="A0AAD5XZD1"/>
<dbReference type="Gene3D" id="1.10.472.10">
    <property type="entry name" value="Cyclin-like"/>
    <property type="match status" value="1"/>
</dbReference>
<comment type="caution">
    <text evidence="1">The sequence shown here is derived from an EMBL/GenBank/DDBJ whole genome shotgun (WGS) entry which is preliminary data.</text>
</comment>
<name>A0AAD5XZD1_9FUNG</name>
<proteinExistence type="predicted"/>
<dbReference type="InterPro" id="IPR036915">
    <property type="entry name" value="Cyclin-like_sf"/>
</dbReference>
<gene>
    <name evidence="1" type="ORF">HK099_002280</name>
</gene>
<dbReference type="EMBL" id="JADGJW010000174">
    <property type="protein sequence ID" value="KAJ3222474.1"/>
    <property type="molecule type" value="Genomic_DNA"/>
</dbReference>
<protein>
    <recommendedName>
        <fullName evidence="3">Cyclin N-terminal domain-containing protein</fullName>
    </recommendedName>
</protein>
<sequence length="216" mass="26108">MLKVNSYPTPKTEYLNYLPHKNKIQSRQPIHRSYSNPVDTTTFPKTIAKKTSNLRQQQHRKFCEVIQYSIFRILKKRKPNSQKDLSTLSLNLQSIFLNHYNIRFDREILGLSLLYFYRLIYTKNNEIDLFANFDLNKLFLICLSLSLKFLRDEKVENKFFLIYKIINNIEEMRFLELIVLNQLHFTLHCKRSEWLNWCNILNALELECEEFNIFNV</sequence>